<evidence type="ECO:0000313" key="1">
    <source>
        <dbReference type="EMBL" id="CCG40010.1"/>
    </source>
</evidence>
<protein>
    <submittedName>
        <fullName evidence="1">Uncharacterized protein</fullName>
    </submittedName>
</protein>
<sequence>MIVDANLITWEWSHMLDEVFSVHRSSCVATIGRAVHPLVRQNTGLVALEWRLAEKI</sequence>
<accession>H8FNS2</accession>
<dbReference type="EMBL" id="CAHP01000009">
    <property type="protein sequence ID" value="CCG40010.1"/>
    <property type="molecule type" value="Genomic_DNA"/>
</dbReference>
<dbReference type="AlphaFoldDB" id="H8FNS2"/>
<gene>
    <name evidence="1" type="ORF">PHAMO_170069</name>
</gene>
<comment type="caution">
    <text evidence="1">The sequence shown here is derived from an EMBL/GenBank/DDBJ whole genome shotgun (WGS) entry which is preliminary data.</text>
</comment>
<name>H8FNS2_MAGML</name>
<evidence type="ECO:0000313" key="2">
    <source>
        <dbReference type="Proteomes" id="UP000004169"/>
    </source>
</evidence>
<reference evidence="1 2" key="1">
    <citation type="journal article" date="2012" name="J. Bacteriol.">
        <title>Draft Genome Sequence of the Purple Photosynthetic Bacterium Phaeospirillum molischianum DSM120, a Particularly Versatile Bacterium.</title>
        <authorList>
            <person name="Duquesne K."/>
            <person name="Prima V."/>
            <person name="Ji B."/>
            <person name="Rouy Z."/>
            <person name="Medigue C."/>
            <person name="Talla E."/>
            <person name="Sturgis J.N."/>
        </authorList>
    </citation>
    <scope>NUCLEOTIDE SEQUENCE [LARGE SCALE GENOMIC DNA]</scope>
    <source>
        <strain evidence="2">DSM120</strain>
    </source>
</reference>
<organism evidence="1 2">
    <name type="scientific">Magnetospirillum molischianum DSM 120</name>
    <dbReference type="NCBI Taxonomy" id="1150626"/>
    <lineage>
        <taxon>Bacteria</taxon>
        <taxon>Pseudomonadati</taxon>
        <taxon>Pseudomonadota</taxon>
        <taxon>Alphaproteobacteria</taxon>
        <taxon>Rhodospirillales</taxon>
        <taxon>Rhodospirillaceae</taxon>
        <taxon>Magnetospirillum</taxon>
    </lineage>
</organism>
<proteinExistence type="predicted"/>
<dbReference type="Proteomes" id="UP000004169">
    <property type="component" value="Unassembled WGS sequence"/>
</dbReference>
<keyword evidence="2" id="KW-1185">Reference proteome</keyword>